<feature type="domain" description="Succinylglutamate desuccinylase/Aspartoacylase catalytic" evidence="5">
    <location>
        <begin position="20"/>
        <end position="101"/>
    </location>
</feature>
<evidence type="ECO:0000313" key="6">
    <source>
        <dbReference type="EMBL" id="MBX0294743.1"/>
    </source>
</evidence>
<dbReference type="Proteomes" id="UP001430455">
    <property type="component" value="Unassembled WGS sequence"/>
</dbReference>
<dbReference type="GO" id="GO:0005829">
    <property type="term" value="C:cytosol"/>
    <property type="evidence" value="ECO:0007669"/>
    <property type="project" value="TreeGrafter"/>
</dbReference>
<evidence type="ECO:0000256" key="1">
    <source>
        <dbReference type="ARBA" id="ARBA00001947"/>
    </source>
</evidence>
<dbReference type="Pfam" id="PF24827">
    <property type="entry name" value="AstE_AspA_cat"/>
    <property type="match status" value="1"/>
</dbReference>
<keyword evidence="2" id="KW-0479">Metal-binding</keyword>
<organism evidence="6 7">
    <name type="scientific">Haloarcula nitratireducens</name>
    <dbReference type="NCBI Taxonomy" id="2487749"/>
    <lineage>
        <taxon>Archaea</taxon>
        <taxon>Methanobacteriati</taxon>
        <taxon>Methanobacteriota</taxon>
        <taxon>Stenosarchaea group</taxon>
        <taxon>Halobacteria</taxon>
        <taxon>Halobacteriales</taxon>
        <taxon>Haloarculaceae</taxon>
        <taxon>Haloarcula</taxon>
    </lineage>
</organism>
<accession>A0AAW4PAA6</accession>
<dbReference type="GO" id="GO:0046872">
    <property type="term" value="F:metal ion binding"/>
    <property type="evidence" value="ECO:0007669"/>
    <property type="project" value="UniProtKB-KW"/>
</dbReference>
<proteinExistence type="predicted"/>
<evidence type="ECO:0000259" key="5">
    <source>
        <dbReference type="Pfam" id="PF24827"/>
    </source>
</evidence>
<reference evidence="6 7" key="1">
    <citation type="submission" date="2021-06" db="EMBL/GenBank/DDBJ databases">
        <title>Halomicroarcula sp. a new haloarchaeum isolated from saline soil.</title>
        <authorList>
            <person name="Duran-Viseras A."/>
            <person name="Sanchez-Porro C."/>
            <person name="Ventosa A."/>
        </authorList>
    </citation>
    <scope>NUCLEOTIDE SEQUENCE [LARGE SCALE GENOMIC DNA]</scope>
    <source>
        <strain evidence="6 7">F27</strain>
    </source>
</reference>
<dbReference type="PANTHER" id="PTHR15162">
    <property type="entry name" value="ASPARTOACYLASE"/>
    <property type="match status" value="1"/>
</dbReference>
<evidence type="ECO:0000256" key="2">
    <source>
        <dbReference type="ARBA" id="ARBA00022723"/>
    </source>
</evidence>
<keyword evidence="7" id="KW-1185">Reference proteome</keyword>
<evidence type="ECO:0000256" key="3">
    <source>
        <dbReference type="ARBA" id="ARBA00022801"/>
    </source>
</evidence>
<comment type="cofactor">
    <cofactor evidence="1">
        <name>Zn(2+)</name>
        <dbReference type="ChEBI" id="CHEBI:29105"/>
    </cofactor>
</comment>
<dbReference type="Gene3D" id="3.40.630.10">
    <property type="entry name" value="Zn peptidases"/>
    <property type="match status" value="1"/>
</dbReference>
<gene>
    <name evidence="6" type="ORF">EGH23_07610</name>
</gene>
<sequence length="295" mass="31458">MPNQVSPDVTVRGPTGERPLTVVSGVHGDEQSGVRAVERVLDAGHEFERAVQFVTANPPAVDAGERYLDADMNRVFPGDSDSEDRERRLAAELLDVIGDAPAVALHATHATSEPISLVSREYPGAVETAAGMATTPVVDTTDTVEGGLNRFGRVVTVETGKQGTEEAVETGVSVVEAFLRLHGALPGETPDAAPTFYQEDSVIEKPDDAPEDAACSDVYDLHVENFERVDEGDVWATVDGEELVADEAFVPVLASECGYRDIFGYKGHIAGETLSTARDHWDLSKPGVGIYPSIA</sequence>
<dbReference type="RefSeq" id="WP_220579415.1">
    <property type="nucleotide sequence ID" value="NZ_RKLT01000002.1"/>
</dbReference>
<comment type="caution">
    <text evidence="6">The sequence shown here is derived from an EMBL/GenBank/DDBJ whole genome shotgun (WGS) entry which is preliminary data.</text>
</comment>
<dbReference type="GO" id="GO:0016788">
    <property type="term" value="F:hydrolase activity, acting on ester bonds"/>
    <property type="evidence" value="ECO:0007669"/>
    <property type="project" value="InterPro"/>
</dbReference>
<evidence type="ECO:0000256" key="4">
    <source>
        <dbReference type="ARBA" id="ARBA00022833"/>
    </source>
</evidence>
<keyword evidence="3" id="KW-0378">Hydrolase</keyword>
<protein>
    <submittedName>
        <fullName evidence="6">Succinylglutamate desuccinylase/aspartoacylase family protein</fullName>
    </submittedName>
</protein>
<dbReference type="InterPro" id="IPR055438">
    <property type="entry name" value="AstE_AspA_cat"/>
</dbReference>
<dbReference type="InterPro" id="IPR050178">
    <property type="entry name" value="AspA/AstE_fam"/>
</dbReference>
<dbReference type="AlphaFoldDB" id="A0AAW4PAA6"/>
<name>A0AAW4PAA6_9EURY</name>
<dbReference type="SUPFAM" id="SSF53187">
    <property type="entry name" value="Zn-dependent exopeptidases"/>
    <property type="match status" value="1"/>
</dbReference>
<keyword evidence="4" id="KW-0862">Zinc</keyword>
<dbReference type="PANTHER" id="PTHR15162:SF7">
    <property type="entry name" value="SUCCINYLGLUTAMATE DESUCCINYLASE"/>
    <property type="match status" value="1"/>
</dbReference>
<evidence type="ECO:0000313" key="7">
    <source>
        <dbReference type="Proteomes" id="UP001430455"/>
    </source>
</evidence>
<dbReference type="EMBL" id="RKLT01000002">
    <property type="protein sequence ID" value="MBX0294743.1"/>
    <property type="molecule type" value="Genomic_DNA"/>
</dbReference>